<sequence length="94" mass="10927">MEGNKNAGNAIRSKPIIGTSINDDGSCCGRRYFFMWCSYVYVTSRCDWFEEDVRIRNAEKSYNLARAEQIRLESLALNDRLEKGGIDTREKEFF</sequence>
<gene>
    <name evidence="1" type="ORF">ACFOEV_04430</name>
</gene>
<dbReference type="EMBL" id="JBHRUG010000009">
    <property type="protein sequence ID" value="MFC3282853.1"/>
    <property type="molecule type" value="Genomic_DNA"/>
</dbReference>
<evidence type="ECO:0000313" key="1">
    <source>
        <dbReference type="EMBL" id="MFC3282853.1"/>
    </source>
</evidence>
<accession>A0ABV7LKD0</accession>
<protein>
    <submittedName>
        <fullName evidence="1">Uncharacterized protein</fullName>
    </submittedName>
</protein>
<evidence type="ECO:0000313" key="2">
    <source>
        <dbReference type="Proteomes" id="UP001595579"/>
    </source>
</evidence>
<name>A0ABV7LKD0_9GAMM</name>
<dbReference type="RefSeq" id="WP_386771925.1">
    <property type="nucleotide sequence ID" value="NZ_JBHRUG010000009.1"/>
</dbReference>
<reference evidence="2" key="1">
    <citation type="journal article" date="2019" name="Int. J. Syst. Evol. Microbiol.">
        <title>The Global Catalogue of Microorganisms (GCM) 10K type strain sequencing project: providing services to taxonomists for standard genome sequencing and annotation.</title>
        <authorList>
            <consortium name="The Broad Institute Genomics Platform"/>
            <consortium name="The Broad Institute Genome Sequencing Center for Infectious Disease"/>
            <person name="Wu L."/>
            <person name="Ma J."/>
        </authorList>
    </citation>
    <scope>NUCLEOTIDE SEQUENCE [LARGE SCALE GENOMIC DNA]</scope>
    <source>
        <strain evidence="2">CECT 7698</strain>
    </source>
</reference>
<dbReference type="Proteomes" id="UP001595579">
    <property type="component" value="Unassembled WGS sequence"/>
</dbReference>
<organism evidence="1 2">
    <name type="scientific">Litchfieldella rifensis</name>
    <dbReference type="NCBI Taxonomy" id="762643"/>
    <lineage>
        <taxon>Bacteria</taxon>
        <taxon>Pseudomonadati</taxon>
        <taxon>Pseudomonadota</taxon>
        <taxon>Gammaproteobacteria</taxon>
        <taxon>Oceanospirillales</taxon>
        <taxon>Halomonadaceae</taxon>
        <taxon>Litchfieldella</taxon>
    </lineage>
</organism>
<keyword evidence="2" id="KW-1185">Reference proteome</keyword>
<comment type="caution">
    <text evidence="1">The sequence shown here is derived from an EMBL/GenBank/DDBJ whole genome shotgun (WGS) entry which is preliminary data.</text>
</comment>
<proteinExistence type="predicted"/>